<name>A0A9D4JZT6_DREPO</name>
<evidence type="ECO:0000313" key="1">
    <source>
        <dbReference type="EMBL" id="KAH3829174.1"/>
    </source>
</evidence>
<dbReference type="PANTHER" id="PTHR46704">
    <property type="entry name" value="CXC DOMAIN-CONTAINING PROTEIN-RELATED"/>
    <property type="match status" value="1"/>
</dbReference>
<comment type="caution">
    <text evidence="1">The sequence shown here is derived from an EMBL/GenBank/DDBJ whole genome shotgun (WGS) entry which is preliminary data.</text>
</comment>
<protein>
    <submittedName>
        <fullName evidence="1">Uncharacterized protein</fullName>
    </submittedName>
</protein>
<proteinExistence type="predicted"/>
<organism evidence="1 2">
    <name type="scientific">Dreissena polymorpha</name>
    <name type="common">Zebra mussel</name>
    <name type="synonym">Mytilus polymorpha</name>
    <dbReference type="NCBI Taxonomy" id="45954"/>
    <lineage>
        <taxon>Eukaryota</taxon>
        <taxon>Metazoa</taxon>
        <taxon>Spiralia</taxon>
        <taxon>Lophotrochozoa</taxon>
        <taxon>Mollusca</taxon>
        <taxon>Bivalvia</taxon>
        <taxon>Autobranchia</taxon>
        <taxon>Heteroconchia</taxon>
        <taxon>Euheterodonta</taxon>
        <taxon>Imparidentia</taxon>
        <taxon>Neoheterodontei</taxon>
        <taxon>Myida</taxon>
        <taxon>Dreissenoidea</taxon>
        <taxon>Dreissenidae</taxon>
        <taxon>Dreissena</taxon>
    </lineage>
</organism>
<evidence type="ECO:0000313" key="2">
    <source>
        <dbReference type="Proteomes" id="UP000828390"/>
    </source>
</evidence>
<reference evidence="1" key="2">
    <citation type="submission" date="2020-11" db="EMBL/GenBank/DDBJ databases">
        <authorList>
            <person name="McCartney M.A."/>
            <person name="Auch B."/>
            <person name="Kono T."/>
            <person name="Mallez S."/>
            <person name="Becker A."/>
            <person name="Gohl D.M."/>
            <person name="Silverstein K.A.T."/>
            <person name="Koren S."/>
            <person name="Bechman K.B."/>
            <person name="Herman A."/>
            <person name="Abrahante J.E."/>
            <person name="Garbe J."/>
        </authorList>
    </citation>
    <scope>NUCLEOTIDE SEQUENCE</scope>
    <source>
        <strain evidence="1">Duluth1</strain>
        <tissue evidence="1">Whole animal</tissue>
    </source>
</reference>
<dbReference type="PANTHER" id="PTHR46704:SF9">
    <property type="entry name" value="BHLH DOMAIN-CONTAINING PROTEIN"/>
    <property type="match status" value="1"/>
</dbReference>
<gene>
    <name evidence="1" type="ORF">DPMN_131165</name>
</gene>
<reference evidence="1" key="1">
    <citation type="journal article" date="2019" name="bioRxiv">
        <title>The Genome of the Zebra Mussel, Dreissena polymorpha: A Resource for Invasive Species Research.</title>
        <authorList>
            <person name="McCartney M.A."/>
            <person name="Auch B."/>
            <person name="Kono T."/>
            <person name="Mallez S."/>
            <person name="Zhang Y."/>
            <person name="Obille A."/>
            <person name="Becker A."/>
            <person name="Abrahante J.E."/>
            <person name="Garbe J."/>
            <person name="Badalamenti J.P."/>
            <person name="Herman A."/>
            <person name="Mangelson H."/>
            <person name="Liachko I."/>
            <person name="Sullivan S."/>
            <person name="Sone E.D."/>
            <person name="Koren S."/>
            <person name="Silverstein K.A.T."/>
            <person name="Beckman K.B."/>
            <person name="Gohl D.M."/>
        </authorList>
    </citation>
    <scope>NUCLEOTIDE SEQUENCE</scope>
    <source>
        <strain evidence="1">Duluth1</strain>
        <tissue evidence="1">Whole animal</tissue>
    </source>
</reference>
<dbReference type="AlphaFoldDB" id="A0A9D4JZT6"/>
<sequence>MNKLYCLSSGVFAEPKAAVNILKAVDTGCASMEAFITGCLIEKNELLHDSVKRNKLKTSAASEVSKSIRSSSNKLAQFEAERNIRAHSILLSIQNDIDLERTLSYPLSQVPWSLEIADEMPVKTNKAKLLHYMATNRTNTK</sequence>
<accession>A0A9D4JZT6</accession>
<keyword evidence="2" id="KW-1185">Reference proteome</keyword>
<dbReference type="Proteomes" id="UP000828390">
    <property type="component" value="Unassembled WGS sequence"/>
</dbReference>
<dbReference type="EMBL" id="JAIWYP010000005">
    <property type="protein sequence ID" value="KAH3829174.1"/>
    <property type="molecule type" value="Genomic_DNA"/>
</dbReference>